<dbReference type="FunFam" id="3.40.1190.20:FF:000001">
    <property type="entry name" value="Phosphofructokinase"/>
    <property type="match status" value="1"/>
</dbReference>
<dbReference type="EMBL" id="JACJVR010000097">
    <property type="protein sequence ID" value="MBB6694566.1"/>
    <property type="molecule type" value="Genomic_DNA"/>
</dbReference>
<evidence type="ECO:0000256" key="4">
    <source>
        <dbReference type="ARBA" id="ARBA00022777"/>
    </source>
</evidence>
<evidence type="ECO:0000256" key="3">
    <source>
        <dbReference type="ARBA" id="ARBA00022741"/>
    </source>
</evidence>
<comment type="similarity">
    <text evidence="1">Belongs to the carbohydrate kinase pfkB family.</text>
</comment>
<keyword evidence="6" id="KW-0423">Lactose metabolism</keyword>
<evidence type="ECO:0000256" key="2">
    <source>
        <dbReference type="ARBA" id="ARBA00022679"/>
    </source>
</evidence>
<dbReference type="GO" id="GO:0044281">
    <property type="term" value="P:small molecule metabolic process"/>
    <property type="evidence" value="ECO:0007669"/>
    <property type="project" value="UniProtKB-ARBA"/>
</dbReference>
<reference evidence="8 9" key="1">
    <citation type="submission" date="2020-08" db="EMBL/GenBank/DDBJ databases">
        <title>Cohnella phylogeny.</title>
        <authorList>
            <person name="Dunlap C."/>
        </authorList>
    </citation>
    <scope>NUCLEOTIDE SEQUENCE [LARGE SCALE GENOMIC DNA]</scope>
    <source>
        <strain evidence="8 9">DSM 25239</strain>
    </source>
</reference>
<dbReference type="GO" id="GO:0005988">
    <property type="term" value="P:lactose metabolic process"/>
    <property type="evidence" value="ECO:0007669"/>
    <property type="project" value="UniProtKB-KW"/>
</dbReference>
<dbReference type="InterPro" id="IPR029056">
    <property type="entry name" value="Ribokinase-like"/>
</dbReference>
<dbReference type="PIRSF" id="PIRSF000535">
    <property type="entry name" value="1PFK/6PFK/LacC"/>
    <property type="match status" value="1"/>
</dbReference>
<name>A0A841U1Z8_9BACL</name>
<keyword evidence="9" id="KW-1185">Reference proteome</keyword>
<dbReference type="NCBIfam" id="TIGR03168">
    <property type="entry name" value="1-PFK"/>
    <property type="match status" value="1"/>
</dbReference>
<dbReference type="GO" id="GO:0005829">
    <property type="term" value="C:cytosol"/>
    <property type="evidence" value="ECO:0007669"/>
    <property type="project" value="TreeGrafter"/>
</dbReference>
<dbReference type="AlphaFoldDB" id="A0A841U1Z8"/>
<dbReference type="GO" id="GO:0016052">
    <property type="term" value="P:carbohydrate catabolic process"/>
    <property type="evidence" value="ECO:0007669"/>
    <property type="project" value="UniProtKB-ARBA"/>
</dbReference>
<protein>
    <recommendedName>
        <fullName evidence="6">Tagatose-6-phosphate kinase</fullName>
        <ecNumber evidence="6">2.7.1.144</ecNumber>
    </recommendedName>
</protein>
<dbReference type="SUPFAM" id="SSF53613">
    <property type="entry name" value="Ribokinase-like"/>
    <property type="match status" value="1"/>
</dbReference>
<dbReference type="Gene3D" id="3.40.1190.20">
    <property type="match status" value="1"/>
</dbReference>
<comment type="caution">
    <text evidence="8">The sequence shown here is derived from an EMBL/GenBank/DDBJ whole genome shotgun (WGS) entry which is preliminary data.</text>
</comment>
<keyword evidence="5 6" id="KW-0067">ATP-binding</keyword>
<dbReference type="RefSeq" id="WP_185138526.1">
    <property type="nucleotide sequence ID" value="NZ_JACJVR010000097.1"/>
</dbReference>
<evidence type="ECO:0000313" key="9">
    <source>
        <dbReference type="Proteomes" id="UP000553776"/>
    </source>
</evidence>
<comment type="catalytic activity">
    <reaction evidence="6">
        <text>D-tagatofuranose 6-phosphate + ATP = D-tagatofuranose 1,6-bisphosphate + ADP + H(+)</text>
        <dbReference type="Rhea" id="RHEA:12420"/>
        <dbReference type="ChEBI" id="CHEBI:15378"/>
        <dbReference type="ChEBI" id="CHEBI:30616"/>
        <dbReference type="ChEBI" id="CHEBI:58694"/>
        <dbReference type="ChEBI" id="CHEBI:58695"/>
        <dbReference type="ChEBI" id="CHEBI:456216"/>
        <dbReference type="EC" id="2.7.1.144"/>
    </reaction>
</comment>
<keyword evidence="4 8" id="KW-0418">Kinase</keyword>
<evidence type="ECO:0000256" key="6">
    <source>
        <dbReference type="PIRNR" id="PIRNR000535"/>
    </source>
</evidence>
<evidence type="ECO:0000256" key="5">
    <source>
        <dbReference type="ARBA" id="ARBA00022840"/>
    </source>
</evidence>
<evidence type="ECO:0000313" key="8">
    <source>
        <dbReference type="EMBL" id="MBB6694566.1"/>
    </source>
</evidence>
<gene>
    <name evidence="8" type="ORF">H7B90_24525</name>
</gene>
<evidence type="ECO:0000256" key="1">
    <source>
        <dbReference type="ARBA" id="ARBA00005380"/>
    </source>
</evidence>
<proteinExistence type="inferred from homology"/>
<feature type="domain" description="Carbohydrate kinase PfkB" evidence="7">
    <location>
        <begin position="26"/>
        <end position="307"/>
    </location>
</feature>
<comment type="similarity">
    <text evidence="6">Belongs to the carbohydrate kinase PfkB family. LacC subfamily.</text>
</comment>
<dbReference type="UniPathway" id="UPA00704">
    <property type="reaction ID" value="UER00715"/>
</dbReference>
<dbReference type="GO" id="GO:0005524">
    <property type="term" value="F:ATP binding"/>
    <property type="evidence" value="ECO:0007669"/>
    <property type="project" value="UniProtKB-KW"/>
</dbReference>
<sequence>MLEGSGFPAASASSLPIVCGALNPAIDKRLHVERLRLGEVHRVTRLEATAGGKGLNVARVARSLGAPVLAAGFAGGTNGDWLRGRLEAAGIGQRWIAIEGETRICLNLIDDADGTSTEVLEPGPEITASEAEAFADAWRELCETGRWMTLSGSLPRGLSDDYYARLIGMARERGAHVVLDTSGNALKLGVQAGPHAVKPNEDEFRQWTGADPRDERAVRLFAAELGRFGVRTLIVSLGRDGCIAATPEGELWRAIPPAIQAANAVGSGDSFVAGWTVARSRGLAVPDALRLATAAGAANAMSPGTGAVDPVDAAELAGRVRIST</sequence>
<dbReference type="GO" id="GO:0008443">
    <property type="term" value="F:phosphofructokinase activity"/>
    <property type="evidence" value="ECO:0007669"/>
    <property type="project" value="UniProtKB-ARBA"/>
</dbReference>
<evidence type="ECO:0000259" key="7">
    <source>
        <dbReference type="Pfam" id="PF00294"/>
    </source>
</evidence>
<dbReference type="GO" id="GO:0009024">
    <property type="term" value="F:tagatose-6-phosphate kinase activity"/>
    <property type="evidence" value="ECO:0007669"/>
    <property type="project" value="UniProtKB-EC"/>
</dbReference>
<accession>A0A841U1Z8</accession>
<dbReference type="PANTHER" id="PTHR46566:SF5">
    <property type="entry name" value="1-PHOSPHOFRUCTOKINASE"/>
    <property type="match status" value="1"/>
</dbReference>
<dbReference type="GO" id="GO:2001059">
    <property type="term" value="P:D-tagatose 6-phosphate catabolic process"/>
    <property type="evidence" value="ECO:0007669"/>
    <property type="project" value="UniProtKB-UniPathway"/>
</dbReference>
<dbReference type="CDD" id="cd01164">
    <property type="entry name" value="FruK_PfkB_like"/>
    <property type="match status" value="1"/>
</dbReference>
<dbReference type="InterPro" id="IPR017583">
    <property type="entry name" value="Tagatose/fructose_Pkinase"/>
</dbReference>
<keyword evidence="3 6" id="KW-0547">Nucleotide-binding</keyword>
<comment type="pathway">
    <text evidence="6">Carbohydrate metabolism; D-tagatose 6-phosphate degradation; D-glyceraldehyde 3-phosphate and glycerone phosphate from D-tagatose 6-phosphate: step 1/2.</text>
</comment>
<dbReference type="Proteomes" id="UP000553776">
    <property type="component" value="Unassembled WGS sequence"/>
</dbReference>
<organism evidence="8 9">
    <name type="scientific">Cohnella xylanilytica</name>
    <dbReference type="NCBI Taxonomy" id="557555"/>
    <lineage>
        <taxon>Bacteria</taxon>
        <taxon>Bacillati</taxon>
        <taxon>Bacillota</taxon>
        <taxon>Bacilli</taxon>
        <taxon>Bacillales</taxon>
        <taxon>Paenibacillaceae</taxon>
        <taxon>Cohnella</taxon>
    </lineage>
</organism>
<dbReference type="PANTHER" id="PTHR46566">
    <property type="entry name" value="1-PHOSPHOFRUCTOKINASE-RELATED"/>
    <property type="match status" value="1"/>
</dbReference>
<keyword evidence="2 6" id="KW-0808">Transferase</keyword>
<dbReference type="EC" id="2.7.1.144" evidence="6"/>
<dbReference type="InterPro" id="IPR011611">
    <property type="entry name" value="PfkB_dom"/>
</dbReference>
<dbReference type="Pfam" id="PF00294">
    <property type="entry name" value="PfkB"/>
    <property type="match status" value="1"/>
</dbReference>